<proteinExistence type="predicted"/>
<accession>A0AAV3RZ56</accession>
<dbReference type="PROSITE" id="PS50896">
    <property type="entry name" value="LISH"/>
    <property type="match status" value="1"/>
</dbReference>
<keyword evidence="6" id="KW-1185">Reference proteome</keyword>
<dbReference type="InterPro" id="IPR033270">
    <property type="entry name" value="VPRBP/DCAF1"/>
</dbReference>
<dbReference type="InterPro" id="IPR006594">
    <property type="entry name" value="LisH"/>
</dbReference>
<dbReference type="EMBL" id="BAABME010013656">
    <property type="protein sequence ID" value="GAA0186398.1"/>
    <property type="molecule type" value="Genomic_DNA"/>
</dbReference>
<organism evidence="5 6">
    <name type="scientific">Lithospermum erythrorhizon</name>
    <name type="common">Purple gromwell</name>
    <name type="synonym">Lithospermum officinale var. erythrorhizon</name>
    <dbReference type="NCBI Taxonomy" id="34254"/>
    <lineage>
        <taxon>Eukaryota</taxon>
        <taxon>Viridiplantae</taxon>
        <taxon>Streptophyta</taxon>
        <taxon>Embryophyta</taxon>
        <taxon>Tracheophyta</taxon>
        <taxon>Spermatophyta</taxon>
        <taxon>Magnoliopsida</taxon>
        <taxon>eudicotyledons</taxon>
        <taxon>Gunneridae</taxon>
        <taxon>Pentapetalae</taxon>
        <taxon>asterids</taxon>
        <taxon>lamiids</taxon>
        <taxon>Boraginales</taxon>
        <taxon>Boraginaceae</taxon>
        <taxon>Boraginoideae</taxon>
        <taxon>Lithospermeae</taxon>
        <taxon>Lithospermum</taxon>
    </lineage>
</organism>
<dbReference type="GO" id="GO:0080008">
    <property type="term" value="C:Cul4-RING E3 ubiquitin ligase complex"/>
    <property type="evidence" value="ECO:0007669"/>
    <property type="project" value="TreeGrafter"/>
</dbReference>
<dbReference type="SMART" id="SM00667">
    <property type="entry name" value="LisH"/>
    <property type="match status" value="1"/>
</dbReference>
<evidence type="ECO:0000313" key="5">
    <source>
        <dbReference type="EMBL" id="GAA0186398.1"/>
    </source>
</evidence>
<name>A0AAV3RZ56_LITER</name>
<comment type="pathway">
    <text evidence="2">Protein modification; protein ubiquitination.</text>
</comment>
<evidence type="ECO:0000313" key="6">
    <source>
        <dbReference type="Proteomes" id="UP001454036"/>
    </source>
</evidence>
<evidence type="ECO:0008006" key="7">
    <source>
        <dbReference type="Google" id="ProtNLM"/>
    </source>
</evidence>
<reference evidence="5 6" key="1">
    <citation type="submission" date="2024-01" db="EMBL/GenBank/DDBJ databases">
        <title>The complete chloroplast genome sequence of Lithospermum erythrorhizon: insights into the phylogenetic relationship among Boraginaceae species and the maternal lineages of purple gromwells.</title>
        <authorList>
            <person name="Okada T."/>
            <person name="Watanabe K."/>
        </authorList>
    </citation>
    <scope>NUCLEOTIDE SEQUENCE [LARGE SCALE GENOMIC DNA]</scope>
</reference>
<gene>
    <name evidence="5" type="ORF">LIER_33686</name>
</gene>
<dbReference type="GO" id="GO:0016567">
    <property type="term" value="P:protein ubiquitination"/>
    <property type="evidence" value="ECO:0007669"/>
    <property type="project" value="InterPro"/>
</dbReference>
<dbReference type="PANTHER" id="PTHR13129:SF4">
    <property type="entry name" value="DDB1- AND CUL4-ASSOCIATED FACTOR 1"/>
    <property type="match status" value="1"/>
</dbReference>
<comment type="subcellular location">
    <subcellularLocation>
        <location evidence="1">Nucleus</location>
    </subcellularLocation>
</comment>
<dbReference type="Pfam" id="PF08513">
    <property type="entry name" value="LisH"/>
    <property type="match status" value="1"/>
</dbReference>
<protein>
    <recommendedName>
        <fullName evidence="7">LisH domain-containing protein</fullName>
    </recommendedName>
</protein>
<dbReference type="PANTHER" id="PTHR13129">
    <property type="entry name" value="VPRBP PROTEIN-RELATED"/>
    <property type="match status" value="1"/>
</dbReference>
<comment type="caution">
    <text evidence="5">The sequence shown here is derived from an EMBL/GenBank/DDBJ whole genome shotgun (WGS) entry which is preliminary data.</text>
</comment>
<dbReference type="GO" id="GO:0005634">
    <property type="term" value="C:nucleus"/>
    <property type="evidence" value="ECO:0007669"/>
    <property type="project" value="UniProtKB-SubCell"/>
</dbReference>
<dbReference type="Proteomes" id="UP001454036">
    <property type="component" value="Unassembled WGS sequence"/>
</dbReference>
<keyword evidence="4" id="KW-0539">Nucleus</keyword>
<evidence type="ECO:0000256" key="1">
    <source>
        <dbReference type="ARBA" id="ARBA00004123"/>
    </source>
</evidence>
<evidence type="ECO:0000256" key="2">
    <source>
        <dbReference type="ARBA" id="ARBA00004906"/>
    </source>
</evidence>
<keyword evidence="3" id="KW-0833">Ubl conjugation pathway</keyword>
<evidence type="ECO:0000256" key="4">
    <source>
        <dbReference type="ARBA" id="ARBA00023242"/>
    </source>
</evidence>
<dbReference type="AlphaFoldDB" id="A0AAV3RZ56"/>
<evidence type="ECO:0000256" key="3">
    <source>
        <dbReference type="ARBA" id="ARBA00022786"/>
    </source>
</evidence>
<sequence>MCIYLKQRGSLWTQYLDIQMVTNSGRANALAATDIATPALRHIERATIAVATPISYHSRELLLLIHEHLQASGMVESAATLLKEGQLMPLPSLATPSSLAYQAYVQETFPVPIQWPSGLIPPGFMLDKLKTATRYRGYRCDLDGSHLKKKI</sequence>